<proteinExistence type="predicted"/>
<keyword evidence="2" id="KW-1185">Reference proteome</keyword>
<gene>
    <name evidence="1" type="ORF">L3X38_011919</name>
</gene>
<organism evidence="1 2">
    <name type="scientific">Prunus dulcis</name>
    <name type="common">Almond</name>
    <name type="synonym">Amygdalus dulcis</name>
    <dbReference type="NCBI Taxonomy" id="3755"/>
    <lineage>
        <taxon>Eukaryota</taxon>
        <taxon>Viridiplantae</taxon>
        <taxon>Streptophyta</taxon>
        <taxon>Embryophyta</taxon>
        <taxon>Tracheophyta</taxon>
        <taxon>Spermatophyta</taxon>
        <taxon>Magnoliopsida</taxon>
        <taxon>eudicotyledons</taxon>
        <taxon>Gunneridae</taxon>
        <taxon>Pentapetalae</taxon>
        <taxon>rosids</taxon>
        <taxon>fabids</taxon>
        <taxon>Rosales</taxon>
        <taxon>Rosaceae</taxon>
        <taxon>Amygdaloideae</taxon>
        <taxon>Amygdaleae</taxon>
        <taxon>Prunus</taxon>
    </lineage>
</organism>
<evidence type="ECO:0000313" key="1">
    <source>
        <dbReference type="EMBL" id="KAI5344042.1"/>
    </source>
</evidence>
<protein>
    <submittedName>
        <fullName evidence="1">Uncharacterized protein</fullName>
    </submittedName>
</protein>
<accession>A0AAD4WL36</accession>
<evidence type="ECO:0000313" key="2">
    <source>
        <dbReference type="Proteomes" id="UP001054821"/>
    </source>
</evidence>
<dbReference type="EMBL" id="JAJFAZ020000002">
    <property type="protein sequence ID" value="KAI5344042.1"/>
    <property type="molecule type" value="Genomic_DNA"/>
</dbReference>
<dbReference type="AlphaFoldDB" id="A0AAD4WL36"/>
<reference evidence="1 2" key="1">
    <citation type="journal article" date="2022" name="G3 (Bethesda)">
        <title>Whole-genome sequence and methylome profiling of the almond [Prunus dulcis (Mill.) D.A. Webb] cultivar 'Nonpareil'.</title>
        <authorList>
            <person name="D'Amico-Willman K.M."/>
            <person name="Ouma W.Z."/>
            <person name="Meulia T."/>
            <person name="Sideli G.M."/>
            <person name="Gradziel T.M."/>
            <person name="Fresnedo-Ramirez J."/>
        </authorList>
    </citation>
    <scope>NUCLEOTIDE SEQUENCE [LARGE SCALE GENOMIC DNA]</scope>
    <source>
        <strain evidence="1">Clone GOH B32 T37-40</strain>
    </source>
</reference>
<name>A0AAD4WL36_PRUDU</name>
<dbReference type="Proteomes" id="UP001054821">
    <property type="component" value="Chromosome 2"/>
</dbReference>
<sequence>MFDNDLPSYLSDLTAQVSDNDFPSHMPNFDYSGGWTVSLFPVAFSYLRVHVLSTQVSNNDFPNHLPDLTAQVVAQFPCSELALDNCVYLYLVHRNDLRPVILPIKKT</sequence>
<comment type="caution">
    <text evidence="1">The sequence shown here is derived from an EMBL/GenBank/DDBJ whole genome shotgun (WGS) entry which is preliminary data.</text>
</comment>